<dbReference type="InterPro" id="IPR003870">
    <property type="entry name" value="DUF222"/>
</dbReference>
<evidence type="ECO:0000313" key="3">
    <source>
        <dbReference type="EMBL" id="RZS43690.1"/>
    </source>
</evidence>
<dbReference type="Proteomes" id="UP000294257">
    <property type="component" value="Unassembled WGS sequence"/>
</dbReference>
<protein>
    <submittedName>
        <fullName evidence="3">Uncharacterized protein DUF222</fullName>
    </submittedName>
</protein>
<sequence length="390" mass="43172">MFDTTMARLLDALADTERVKARAEAEQMRILTEIRQLRAGTHLEEFTADEVAAHMRWSTRTAQNRIDDAMSIVTRLPGTLAALEQGAIDRIKAAAINNATATLSPEHAGTVETRVLGKASEQVVSTLRGHLRGEVAAIDPDGAQRRHRERAQGRKVWVVAEEDGMATLSCYTTAAAAEACYRRIMELARKAKTEGDERTEPQRQADVFQDALCGKDFEHVQVVLTLTGSAEEPSVVELDGHGPLTPDAATDLLSQATVIRKVATTPTKNNKPLNRKARCYRPPPDLVEHVRSRDKTCRFPGCHRKAERCDLDHTIPFHQHGDTVPENLGPLCRHHHRLKQQQGWTLLQPEPGVFVWRTPTGTTITIEPDHAQRQQPDPVPSPGGSDDPPN</sequence>
<gene>
    <name evidence="3" type="ORF">EV193_102671</name>
</gene>
<evidence type="ECO:0000256" key="1">
    <source>
        <dbReference type="SAM" id="MobiDB-lite"/>
    </source>
</evidence>
<dbReference type="InterPro" id="IPR003615">
    <property type="entry name" value="HNH_nuc"/>
</dbReference>
<dbReference type="OrthoDB" id="3656171at2"/>
<organism evidence="3 4">
    <name type="scientific">Herbihabitans rhizosphaerae</name>
    <dbReference type="NCBI Taxonomy" id="1872711"/>
    <lineage>
        <taxon>Bacteria</taxon>
        <taxon>Bacillati</taxon>
        <taxon>Actinomycetota</taxon>
        <taxon>Actinomycetes</taxon>
        <taxon>Pseudonocardiales</taxon>
        <taxon>Pseudonocardiaceae</taxon>
        <taxon>Herbihabitans</taxon>
    </lineage>
</organism>
<feature type="domain" description="HNH nuclease" evidence="2">
    <location>
        <begin position="285"/>
        <end position="337"/>
    </location>
</feature>
<dbReference type="CDD" id="cd00085">
    <property type="entry name" value="HNHc"/>
    <property type="match status" value="1"/>
</dbReference>
<evidence type="ECO:0000313" key="4">
    <source>
        <dbReference type="Proteomes" id="UP000294257"/>
    </source>
</evidence>
<dbReference type="EMBL" id="SGWQ01000002">
    <property type="protein sequence ID" value="RZS43690.1"/>
    <property type="molecule type" value="Genomic_DNA"/>
</dbReference>
<feature type="region of interest" description="Disordered" evidence="1">
    <location>
        <begin position="365"/>
        <end position="390"/>
    </location>
</feature>
<name>A0A4Q7L4I0_9PSEU</name>
<dbReference type="Pfam" id="PF02720">
    <property type="entry name" value="DUF222"/>
    <property type="match status" value="1"/>
</dbReference>
<dbReference type="RefSeq" id="WP_130343498.1">
    <property type="nucleotide sequence ID" value="NZ_SGWQ01000002.1"/>
</dbReference>
<reference evidence="3 4" key="1">
    <citation type="submission" date="2019-02" db="EMBL/GenBank/DDBJ databases">
        <title>Genomic Encyclopedia of Type Strains, Phase IV (KMG-IV): sequencing the most valuable type-strain genomes for metagenomic binning, comparative biology and taxonomic classification.</title>
        <authorList>
            <person name="Goeker M."/>
        </authorList>
    </citation>
    <scope>NUCLEOTIDE SEQUENCE [LARGE SCALE GENOMIC DNA]</scope>
    <source>
        <strain evidence="3 4">DSM 101727</strain>
    </source>
</reference>
<dbReference type="AlphaFoldDB" id="A0A4Q7L4I0"/>
<keyword evidence="4" id="KW-1185">Reference proteome</keyword>
<proteinExistence type="predicted"/>
<dbReference type="SMART" id="SM00507">
    <property type="entry name" value="HNHc"/>
    <property type="match status" value="1"/>
</dbReference>
<dbReference type="Gene3D" id="1.10.30.50">
    <property type="match status" value="1"/>
</dbReference>
<evidence type="ECO:0000259" key="2">
    <source>
        <dbReference type="SMART" id="SM00507"/>
    </source>
</evidence>
<comment type="caution">
    <text evidence="3">The sequence shown here is derived from an EMBL/GenBank/DDBJ whole genome shotgun (WGS) entry which is preliminary data.</text>
</comment>
<accession>A0A4Q7L4I0</accession>